<proteinExistence type="predicted"/>
<dbReference type="RefSeq" id="WP_106990201.1">
    <property type="nucleotide sequence ID" value="NZ_KZ679087.1"/>
</dbReference>
<comment type="caution">
    <text evidence="1">The sequence shown here is derived from an EMBL/GenBank/DDBJ whole genome shotgun (WGS) entry which is preliminary data.</text>
</comment>
<sequence length="126" mass="12112">MARNYESDGNVIQWTNGTGSAVASGQVVKVGNLIGVALVALAIGETGSVAVEGVFSGVPKVSGAVFAQGEKLVFDVSANGGLGAFDDSAAAPATGDVTGGAVAWAAGADGQTTCTIKLTPGNSAVA</sequence>
<gene>
    <name evidence="1" type="ORF">C6N40_06530</name>
</gene>
<dbReference type="OrthoDB" id="8908564at2"/>
<keyword evidence="2" id="KW-1185">Reference proteome</keyword>
<reference evidence="1 2" key="1">
    <citation type="submission" date="2018-03" db="EMBL/GenBank/DDBJ databases">
        <title>Arenimonas caeni sp. nov., isolated from activated sludge.</title>
        <authorList>
            <person name="Liu H."/>
        </authorList>
    </citation>
    <scope>NUCLEOTIDE SEQUENCE [LARGE SCALE GENOMIC DNA]</scope>
    <source>
        <strain evidence="2">z29</strain>
    </source>
</reference>
<dbReference type="Pfam" id="PF09956">
    <property type="entry name" value="Phage_cement_2"/>
    <property type="match status" value="1"/>
</dbReference>
<protein>
    <submittedName>
        <fullName evidence="1">Recombinase RecA</fullName>
    </submittedName>
</protein>
<dbReference type="PIRSF" id="PIRSF030771">
    <property type="entry name" value="UCP030771"/>
    <property type="match status" value="1"/>
</dbReference>
<dbReference type="InterPro" id="IPR011231">
    <property type="entry name" value="Phage_VT1-Sakai_H0018"/>
</dbReference>
<name>A0A2P6M9F1_9GAMM</name>
<accession>A0A2P6M9F1</accession>
<dbReference type="AlphaFoldDB" id="A0A2P6M9F1"/>
<dbReference type="EMBL" id="PVLF01000006">
    <property type="protein sequence ID" value="PRH82624.1"/>
    <property type="molecule type" value="Genomic_DNA"/>
</dbReference>
<dbReference type="Proteomes" id="UP000241736">
    <property type="component" value="Unassembled WGS sequence"/>
</dbReference>
<organism evidence="1 2">
    <name type="scientific">Arenimonas caeni</name>
    <dbReference type="NCBI Taxonomy" id="2058085"/>
    <lineage>
        <taxon>Bacteria</taxon>
        <taxon>Pseudomonadati</taxon>
        <taxon>Pseudomonadota</taxon>
        <taxon>Gammaproteobacteria</taxon>
        <taxon>Lysobacterales</taxon>
        <taxon>Lysobacteraceae</taxon>
        <taxon>Arenimonas</taxon>
    </lineage>
</organism>
<evidence type="ECO:0000313" key="2">
    <source>
        <dbReference type="Proteomes" id="UP000241736"/>
    </source>
</evidence>
<evidence type="ECO:0000313" key="1">
    <source>
        <dbReference type="EMBL" id="PRH82624.1"/>
    </source>
</evidence>